<feature type="region of interest" description="Disordered" evidence="1">
    <location>
        <begin position="172"/>
        <end position="228"/>
    </location>
</feature>
<dbReference type="InParanoid" id="F4RXQ6"/>
<feature type="compositionally biased region" description="Basic and acidic residues" evidence="1">
    <location>
        <begin position="190"/>
        <end position="199"/>
    </location>
</feature>
<dbReference type="KEGG" id="mlr:MELLADRAFT_66058"/>
<feature type="compositionally biased region" description="Polar residues" evidence="1">
    <location>
        <begin position="263"/>
        <end position="275"/>
    </location>
</feature>
<protein>
    <submittedName>
        <fullName evidence="2">Uncharacterized protein</fullName>
    </submittedName>
</protein>
<proteinExistence type="predicted"/>
<evidence type="ECO:0000313" key="2">
    <source>
        <dbReference type="EMBL" id="EGG02770.1"/>
    </source>
</evidence>
<dbReference type="EMBL" id="GL883128">
    <property type="protein sequence ID" value="EGG02770.1"/>
    <property type="molecule type" value="Genomic_DNA"/>
</dbReference>
<feature type="compositionally biased region" description="Polar residues" evidence="1">
    <location>
        <begin position="114"/>
        <end position="130"/>
    </location>
</feature>
<organism evidence="3">
    <name type="scientific">Melampsora larici-populina (strain 98AG31 / pathotype 3-4-7)</name>
    <name type="common">Poplar leaf rust fungus</name>
    <dbReference type="NCBI Taxonomy" id="747676"/>
    <lineage>
        <taxon>Eukaryota</taxon>
        <taxon>Fungi</taxon>
        <taxon>Dikarya</taxon>
        <taxon>Basidiomycota</taxon>
        <taxon>Pucciniomycotina</taxon>
        <taxon>Pucciniomycetes</taxon>
        <taxon>Pucciniales</taxon>
        <taxon>Melampsoraceae</taxon>
        <taxon>Melampsora</taxon>
    </lineage>
</organism>
<evidence type="ECO:0000313" key="3">
    <source>
        <dbReference type="Proteomes" id="UP000001072"/>
    </source>
</evidence>
<feature type="compositionally biased region" description="Basic and acidic residues" evidence="1">
    <location>
        <begin position="372"/>
        <end position="386"/>
    </location>
</feature>
<feature type="region of interest" description="Disordered" evidence="1">
    <location>
        <begin position="21"/>
        <end position="42"/>
    </location>
</feature>
<dbReference type="VEuPathDB" id="FungiDB:MELLADRAFT_66058"/>
<feature type="region of interest" description="Disordered" evidence="1">
    <location>
        <begin position="372"/>
        <end position="485"/>
    </location>
</feature>
<feature type="compositionally biased region" description="Basic and acidic residues" evidence="1">
    <location>
        <begin position="419"/>
        <end position="431"/>
    </location>
</feature>
<feature type="region of interest" description="Disordered" evidence="1">
    <location>
        <begin position="112"/>
        <end position="144"/>
    </location>
</feature>
<evidence type="ECO:0000256" key="1">
    <source>
        <dbReference type="SAM" id="MobiDB-lite"/>
    </source>
</evidence>
<dbReference type="RefSeq" id="XP_007413883.1">
    <property type="nucleotide sequence ID" value="XM_007413821.1"/>
</dbReference>
<dbReference type="Proteomes" id="UP000001072">
    <property type="component" value="Unassembled WGS sequence"/>
</dbReference>
<feature type="compositionally biased region" description="Polar residues" evidence="1">
    <location>
        <begin position="467"/>
        <end position="485"/>
    </location>
</feature>
<feature type="compositionally biased region" description="Basic and acidic residues" evidence="1">
    <location>
        <begin position="131"/>
        <end position="140"/>
    </location>
</feature>
<feature type="compositionally biased region" description="Polar residues" evidence="1">
    <location>
        <begin position="394"/>
        <end position="418"/>
    </location>
</feature>
<name>F4RXQ6_MELLP</name>
<dbReference type="HOGENOM" id="CLU_008656_0_0_1"/>
<dbReference type="GeneID" id="18930549"/>
<gene>
    <name evidence="2" type="ORF">MELLADRAFT_66058</name>
</gene>
<feature type="region of interest" description="Disordered" evidence="1">
    <location>
        <begin position="263"/>
        <end position="283"/>
    </location>
</feature>
<accession>F4RXQ6</accession>
<feature type="compositionally biased region" description="Polar residues" evidence="1">
    <location>
        <begin position="201"/>
        <end position="219"/>
    </location>
</feature>
<keyword evidence="3" id="KW-1185">Reference proteome</keyword>
<sequence>MNTPLLPNHEPFNCFTNSMQHSTHIAHQQQKPTESASRVSKLTQSEVDKDILLKLKIQLPQDTKMLQKGEVMQQCEEPLAQILHMAPKARENDEFIENLRASSQIRKVIKNKQLGPQDSIKSNQKQVPHSHNTEEMGIDKAEDENGIVIEKKDESKTNKAWSVPAEVSLRLSVTHSKMPKDSKSTTYEKNNQDSAERKSAKSQSKFPASQNIASGQEQEIQPKHEDRDIMSEVPCKPQIDKDNCIDKTYPDIAETEDRKCKTVDTSSISQQSTLKSKGVMHSENPIPENSDHEGWIKCHGRRLCGKKPWYNMKNKGSWLTTQYKGTNVMKALEGSQPGSNRPVDALLPHHNHPDDYRIPINIRENTLADKLSEESKSGNTMDKDLTTSDPIVDLNNSKPDQNLNLITTLNSRPISQKNHQLESRPEEDKSLDMVGSEPQSPGFKESSQTREETDFTNISDDDILTPVTPNVNIVSPNRKTENDQNFVESGTVEEYGSVYSLHKGGGSSVNKENAKNKESRKKQKKDRNLNKSKVSKVSEKPLPQSISQIMKTHVGKAILETLQFPKKKRLLPINLDKQSTLILADDCLHYKMTGEHVQEKRLAWVKTFHEFTLQFGDECEAQRRVSALLAQFSQNTNQIYFKEMKDFLSKTLLKVLEILKVEEEFPLFQDFDSAKYSNFQKLKSELSEVDSLKLLYVCSKEELNTCIHQMSIMSRIDHSSILFKSHEMKDFLKQGGSLQSVLEIQHNLGFGMEEKIWKKMEEYKTKERALNIIYAMLGTSISQDVPELLWSVSQQWFGTYTRDFFFKQPQLSHIFEERFGILVEYSEKLPPTKLSNWMTQKEASEVGTISQSQLQWGKVMVGVHCGIPLIYLWHGLVLIYDKVELKYRPGIKDKKPLYWPLNLPANMDYQFARFKKFFEFFGKRLLLTNKF</sequence>
<feature type="region of interest" description="Disordered" evidence="1">
    <location>
        <begin position="498"/>
        <end position="542"/>
    </location>
</feature>
<dbReference type="AlphaFoldDB" id="F4RXQ6"/>
<reference evidence="3" key="1">
    <citation type="journal article" date="2011" name="Proc. Natl. Acad. Sci. U.S.A.">
        <title>Obligate biotrophy features unraveled by the genomic analysis of rust fungi.</title>
        <authorList>
            <person name="Duplessis S."/>
            <person name="Cuomo C.A."/>
            <person name="Lin Y.-C."/>
            <person name="Aerts A."/>
            <person name="Tisserant E."/>
            <person name="Veneault-Fourrey C."/>
            <person name="Joly D.L."/>
            <person name="Hacquard S."/>
            <person name="Amselem J."/>
            <person name="Cantarel B.L."/>
            <person name="Chiu R."/>
            <person name="Coutinho P.M."/>
            <person name="Feau N."/>
            <person name="Field M."/>
            <person name="Frey P."/>
            <person name="Gelhaye E."/>
            <person name="Goldberg J."/>
            <person name="Grabherr M.G."/>
            <person name="Kodira C.D."/>
            <person name="Kohler A."/>
            <person name="Kuees U."/>
            <person name="Lindquist E.A."/>
            <person name="Lucas S.M."/>
            <person name="Mago R."/>
            <person name="Mauceli E."/>
            <person name="Morin E."/>
            <person name="Murat C."/>
            <person name="Pangilinan J.L."/>
            <person name="Park R."/>
            <person name="Pearson M."/>
            <person name="Quesneville H."/>
            <person name="Rouhier N."/>
            <person name="Sakthikumar S."/>
            <person name="Salamov A.A."/>
            <person name="Schmutz J."/>
            <person name="Selles B."/>
            <person name="Shapiro H."/>
            <person name="Tanguay P."/>
            <person name="Tuskan G.A."/>
            <person name="Henrissat B."/>
            <person name="Van de Peer Y."/>
            <person name="Rouze P."/>
            <person name="Ellis J.G."/>
            <person name="Dodds P.N."/>
            <person name="Schein J.E."/>
            <person name="Zhong S."/>
            <person name="Hamelin R.C."/>
            <person name="Grigoriev I.V."/>
            <person name="Szabo L.J."/>
            <person name="Martin F."/>
        </authorList>
    </citation>
    <scope>NUCLEOTIDE SEQUENCE [LARGE SCALE GENOMIC DNA]</scope>
    <source>
        <strain evidence="3">98AG31 / pathotype 3-4-7</strain>
    </source>
</reference>